<evidence type="ECO:0000313" key="3">
    <source>
        <dbReference type="EMBL" id="VDO97619.1"/>
    </source>
</evidence>
<feature type="transmembrane region" description="Helical" evidence="1">
    <location>
        <begin position="118"/>
        <end position="138"/>
    </location>
</feature>
<dbReference type="WBParaSite" id="SBAD_0000255201-mRNA-1">
    <property type="protein sequence ID" value="SBAD_0000255201-mRNA-1"/>
    <property type="gene ID" value="SBAD_0000255201"/>
</dbReference>
<keyword evidence="4" id="KW-1185">Reference proteome</keyword>
<dbReference type="AlphaFoldDB" id="A0A183IFP1"/>
<evidence type="ECO:0000256" key="2">
    <source>
        <dbReference type="SAM" id="SignalP"/>
    </source>
</evidence>
<dbReference type="Proteomes" id="UP000270296">
    <property type="component" value="Unassembled WGS sequence"/>
</dbReference>
<keyword evidence="1" id="KW-0812">Transmembrane</keyword>
<protein>
    <submittedName>
        <fullName evidence="5">Protein quiver</fullName>
    </submittedName>
</protein>
<accession>A0A183IFP1</accession>
<dbReference type="EMBL" id="UZAM01007225">
    <property type="protein sequence ID" value="VDO97619.1"/>
    <property type="molecule type" value="Genomic_DNA"/>
</dbReference>
<keyword evidence="1" id="KW-0472">Membrane</keyword>
<proteinExistence type="predicted"/>
<keyword evidence="1" id="KW-1133">Transmembrane helix</keyword>
<sequence>MKREEMSAIVCLVISILCTKAVGEISDKVWDKANATFSCYTCLGRDYENCLAGHVTCAGACWKLIDERHSLIAKGCTSAMKKAGMSEEIDTGVKLPWTDYSETIKGIAHFCTHDFCNGAVQVPVFFVLILGCIAFLYITSV</sequence>
<feature type="signal peptide" evidence="2">
    <location>
        <begin position="1"/>
        <end position="23"/>
    </location>
</feature>
<name>A0A183IFP1_9BILA</name>
<gene>
    <name evidence="3" type="ORF">SBAD_LOCUS2435</name>
</gene>
<feature type="chain" id="PRO_5043140042" evidence="2">
    <location>
        <begin position="24"/>
        <end position="141"/>
    </location>
</feature>
<evidence type="ECO:0000256" key="1">
    <source>
        <dbReference type="SAM" id="Phobius"/>
    </source>
</evidence>
<reference evidence="3 4" key="2">
    <citation type="submission" date="2018-11" db="EMBL/GenBank/DDBJ databases">
        <authorList>
            <consortium name="Pathogen Informatics"/>
        </authorList>
    </citation>
    <scope>NUCLEOTIDE SEQUENCE [LARGE SCALE GENOMIC DNA]</scope>
</reference>
<reference evidence="5" key="1">
    <citation type="submission" date="2016-06" db="UniProtKB">
        <authorList>
            <consortium name="WormBaseParasite"/>
        </authorList>
    </citation>
    <scope>IDENTIFICATION</scope>
</reference>
<evidence type="ECO:0000313" key="5">
    <source>
        <dbReference type="WBParaSite" id="SBAD_0000255201-mRNA-1"/>
    </source>
</evidence>
<dbReference type="OrthoDB" id="5773245at2759"/>
<keyword evidence="2" id="KW-0732">Signal</keyword>
<evidence type="ECO:0000313" key="4">
    <source>
        <dbReference type="Proteomes" id="UP000270296"/>
    </source>
</evidence>
<organism evidence="5">
    <name type="scientific">Soboliphyme baturini</name>
    <dbReference type="NCBI Taxonomy" id="241478"/>
    <lineage>
        <taxon>Eukaryota</taxon>
        <taxon>Metazoa</taxon>
        <taxon>Ecdysozoa</taxon>
        <taxon>Nematoda</taxon>
        <taxon>Enoplea</taxon>
        <taxon>Dorylaimia</taxon>
        <taxon>Dioctophymatida</taxon>
        <taxon>Dioctophymatoidea</taxon>
        <taxon>Soboliphymatidae</taxon>
        <taxon>Soboliphyme</taxon>
    </lineage>
</organism>